<evidence type="ECO:0000256" key="2">
    <source>
        <dbReference type="ARBA" id="ARBA00010631"/>
    </source>
</evidence>
<dbReference type="GeneTree" id="ENSGT00390000008146"/>
<feature type="transmembrane region" description="Helical" evidence="9">
    <location>
        <begin position="57"/>
        <end position="74"/>
    </location>
</feature>
<evidence type="ECO:0000256" key="9">
    <source>
        <dbReference type="SAM" id="Phobius"/>
    </source>
</evidence>
<dbReference type="GO" id="GO:0005637">
    <property type="term" value="C:nuclear inner membrane"/>
    <property type="evidence" value="ECO:0007669"/>
    <property type="project" value="UniProtKB-SubCell"/>
</dbReference>
<proteinExistence type="inferred from homology"/>
<evidence type="ECO:0000256" key="1">
    <source>
        <dbReference type="ARBA" id="ARBA00004473"/>
    </source>
</evidence>
<evidence type="ECO:0000256" key="4">
    <source>
        <dbReference type="ARBA" id="ARBA00022692"/>
    </source>
</evidence>
<keyword evidence="11" id="KW-1185">Reference proteome</keyword>
<organism evidence="10 11">
    <name type="scientific">Eptatretus burgeri</name>
    <name type="common">Inshore hagfish</name>
    <dbReference type="NCBI Taxonomy" id="7764"/>
    <lineage>
        <taxon>Eukaryota</taxon>
        <taxon>Metazoa</taxon>
        <taxon>Chordata</taxon>
        <taxon>Craniata</taxon>
        <taxon>Vertebrata</taxon>
        <taxon>Cyclostomata</taxon>
        <taxon>Myxini</taxon>
        <taxon>Myxiniformes</taxon>
        <taxon>Myxinidae</taxon>
        <taxon>Eptatretinae</taxon>
        <taxon>Eptatretus</taxon>
    </lineage>
</organism>
<dbReference type="OMA" id="WSIWFPL"/>
<feature type="transmembrane region" description="Helical" evidence="9">
    <location>
        <begin position="193"/>
        <end position="214"/>
    </location>
</feature>
<sequence length="267" mass="30648">MERFRIGFVFVVALCALLSAFSSTWRLILYLSSDCLSHGPVHRQSLTWSKVQWDERVWWPLAVDLGYLALFVLQHSIMACPPVKHLLNGMLGMCQRAVYVICSAATLQIMLNQWQEFPTLPALWSIESSAFQLFCFLLHTVSWLVLLSITLLFDFPELVGMKQMYYQWLGLGEPMTLKSEQARRLYSHVRHPVCLELMLLLWLVPHMSIGRALLAATFTMYVKSRHALDEHDYTYLRSQLARKLDVFAREEAGRGMSGPSEGVTTSE</sequence>
<comment type="similarity">
    <text evidence="2">Belongs to the nurim family.</text>
</comment>
<dbReference type="InterPro" id="IPR033580">
    <property type="entry name" value="Nurim-like"/>
</dbReference>
<evidence type="ECO:0000256" key="5">
    <source>
        <dbReference type="ARBA" id="ARBA00022989"/>
    </source>
</evidence>
<dbReference type="Ensembl" id="ENSEBUT00000016562.1">
    <property type="protein sequence ID" value="ENSEBUP00000015985.1"/>
    <property type="gene ID" value="ENSEBUG00000010050.1"/>
</dbReference>
<keyword evidence="4 9" id="KW-0812">Transmembrane</keyword>
<dbReference type="AlphaFoldDB" id="A0A8C4QIG8"/>
<evidence type="ECO:0000256" key="3">
    <source>
        <dbReference type="ARBA" id="ARBA00013379"/>
    </source>
</evidence>
<accession>A0A8C4QIG8</accession>
<name>A0A8C4QIG8_EPTBU</name>
<feature type="transmembrane region" description="Helical" evidence="9">
    <location>
        <begin position="131"/>
        <end position="153"/>
    </location>
</feature>
<reference evidence="10" key="2">
    <citation type="submission" date="2025-09" db="UniProtKB">
        <authorList>
            <consortium name="Ensembl"/>
        </authorList>
    </citation>
    <scope>IDENTIFICATION</scope>
</reference>
<dbReference type="PANTHER" id="PTHR31040">
    <property type="entry name" value="NURIM"/>
    <property type="match status" value="1"/>
</dbReference>
<comment type="subcellular location">
    <subcellularLocation>
        <location evidence="1">Nucleus inner membrane</location>
        <topology evidence="1">Multi-pass membrane protein</topology>
    </subcellularLocation>
</comment>
<protein>
    <recommendedName>
        <fullName evidence="3">Nurim</fullName>
    </recommendedName>
    <alternativeName>
        <fullName evidence="8">Nuclear envelope membrane protein</fullName>
    </alternativeName>
    <alternativeName>
        <fullName evidence="7">Nuclear rim protein</fullName>
    </alternativeName>
</protein>
<keyword evidence="6 9" id="KW-0472">Membrane</keyword>
<reference evidence="10" key="1">
    <citation type="submission" date="2025-08" db="UniProtKB">
        <authorList>
            <consortium name="Ensembl"/>
        </authorList>
    </citation>
    <scope>IDENTIFICATION</scope>
</reference>
<evidence type="ECO:0000256" key="7">
    <source>
        <dbReference type="ARBA" id="ARBA00031700"/>
    </source>
</evidence>
<keyword evidence="5 9" id="KW-1133">Transmembrane helix</keyword>
<evidence type="ECO:0000256" key="8">
    <source>
        <dbReference type="ARBA" id="ARBA00032957"/>
    </source>
</evidence>
<feature type="transmembrane region" description="Helical" evidence="9">
    <location>
        <begin position="86"/>
        <end position="111"/>
    </location>
</feature>
<dbReference type="PANTHER" id="PTHR31040:SF1">
    <property type="entry name" value="NURIM"/>
    <property type="match status" value="1"/>
</dbReference>
<evidence type="ECO:0000313" key="10">
    <source>
        <dbReference type="Ensembl" id="ENSEBUP00000015985.1"/>
    </source>
</evidence>
<evidence type="ECO:0000313" key="11">
    <source>
        <dbReference type="Proteomes" id="UP000694388"/>
    </source>
</evidence>
<evidence type="ECO:0000256" key="6">
    <source>
        <dbReference type="ARBA" id="ARBA00023136"/>
    </source>
</evidence>
<dbReference type="Proteomes" id="UP000694388">
    <property type="component" value="Unplaced"/>
</dbReference>